<dbReference type="InterPro" id="IPR003673">
    <property type="entry name" value="CoA-Trfase_fam_III"/>
</dbReference>
<evidence type="ECO:0000313" key="3">
    <source>
        <dbReference type="Proteomes" id="UP001212042"/>
    </source>
</evidence>
<sequence>MTPETLIHTVTRGAASAAPGRAVAGGQPSYAPCHIFPSADGAFFLAVSNDYQFSELSALAGQPQWATDPRFASQKARHQHHAELVALLRQHTVAHLTEEWLAALSWVGLPCVALAPSQTGG</sequence>
<dbReference type="Proteomes" id="UP001212042">
    <property type="component" value="Unassembled WGS sequence"/>
</dbReference>
<proteinExistence type="predicted"/>
<dbReference type="RefSeq" id="WP_271347563.1">
    <property type="nucleotide sequence ID" value="NZ_JAQJZJ010000004.1"/>
</dbReference>
<dbReference type="InterPro" id="IPR050483">
    <property type="entry name" value="CoA-transferase_III_domain"/>
</dbReference>
<name>A0ABT4XEN9_9PSED</name>
<dbReference type="PANTHER" id="PTHR48207:SF3">
    <property type="entry name" value="SUCCINATE--HYDROXYMETHYLGLUTARATE COA-TRANSFERASE"/>
    <property type="match status" value="1"/>
</dbReference>
<dbReference type="InterPro" id="IPR044855">
    <property type="entry name" value="CoA-Trfase_III_dom3_sf"/>
</dbReference>
<dbReference type="EMBL" id="JAQJZJ010000004">
    <property type="protein sequence ID" value="MDA7086649.1"/>
    <property type="molecule type" value="Genomic_DNA"/>
</dbReference>
<reference evidence="2 3" key="1">
    <citation type="submission" date="2023-01" db="EMBL/GenBank/DDBJ databases">
        <title>Pseudomonas SA3-5T sp. nov., isolated from tidal flat sediment.</title>
        <authorList>
            <person name="Kim H.S."/>
            <person name="Kim J.-S."/>
            <person name="Suh M.K."/>
            <person name="Eom M.K."/>
            <person name="Lee J.-S."/>
        </authorList>
    </citation>
    <scope>NUCLEOTIDE SEQUENCE [LARGE SCALE GENOMIC DNA]</scope>
    <source>
        <strain evidence="2 3">SA3-5</strain>
    </source>
</reference>
<dbReference type="PANTHER" id="PTHR48207">
    <property type="entry name" value="SUCCINATE--HYDROXYMETHYLGLUTARATE COA-TRANSFERASE"/>
    <property type="match status" value="1"/>
</dbReference>
<dbReference type="SUPFAM" id="SSF89796">
    <property type="entry name" value="CoA-transferase family III (CaiB/BaiF)"/>
    <property type="match status" value="1"/>
</dbReference>
<keyword evidence="1 2" id="KW-0808">Transferase</keyword>
<dbReference type="InterPro" id="IPR023606">
    <property type="entry name" value="CoA-Trfase_III_dom_1_sf"/>
</dbReference>
<keyword evidence="3" id="KW-1185">Reference proteome</keyword>
<organism evidence="2 3">
    <name type="scientific">Pseudomonas aestuarii</name>
    <dbReference type="NCBI Taxonomy" id="3018340"/>
    <lineage>
        <taxon>Bacteria</taxon>
        <taxon>Pseudomonadati</taxon>
        <taxon>Pseudomonadota</taxon>
        <taxon>Gammaproteobacteria</taxon>
        <taxon>Pseudomonadales</taxon>
        <taxon>Pseudomonadaceae</taxon>
        <taxon>Pseudomonas</taxon>
    </lineage>
</organism>
<dbReference type="Pfam" id="PF02515">
    <property type="entry name" value="CoA_transf_3"/>
    <property type="match status" value="1"/>
</dbReference>
<accession>A0ABT4XEN9</accession>
<gene>
    <name evidence="2" type="ORF">PH586_09690</name>
</gene>
<evidence type="ECO:0000313" key="2">
    <source>
        <dbReference type="EMBL" id="MDA7086649.1"/>
    </source>
</evidence>
<protein>
    <submittedName>
        <fullName evidence="2">CoA transferase</fullName>
    </submittedName>
</protein>
<comment type="caution">
    <text evidence="2">The sequence shown here is derived from an EMBL/GenBank/DDBJ whole genome shotgun (WGS) entry which is preliminary data.</text>
</comment>
<dbReference type="GO" id="GO:0016740">
    <property type="term" value="F:transferase activity"/>
    <property type="evidence" value="ECO:0007669"/>
    <property type="project" value="UniProtKB-KW"/>
</dbReference>
<dbReference type="Gene3D" id="3.30.1540.10">
    <property type="entry name" value="formyl-coa transferase, domain 3"/>
    <property type="match status" value="1"/>
</dbReference>
<evidence type="ECO:0000256" key="1">
    <source>
        <dbReference type="ARBA" id="ARBA00022679"/>
    </source>
</evidence>